<evidence type="ECO:0000256" key="1">
    <source>
        <dbReference type="ARBA" id="ARBA00004651"/>
    </source>
</evidence>
<evidence type="ECO:0000256" key="2">
    <source>
        <dbReference type="ARBA" id="ARBA00022475"/>
    </source>
</evidence>
<gene>
    <name evidence="8" type="ORF">SAMN05444411_101157</name>
</gene>
<evidence type="ECO:0000256" key="3">
    <source>
        <dbReference type="ARBA" id="ARBA00022692"/>
    </source>
</evidence>
<dbReference type="AlphaFoldDB" id="A0A1H2R7R6"/>
<feature type="transmembrane region" description="Helical" evidence="7">
    <location>
        <begin position="154"/>
        <end position="172"/>
    </location>
</feature>
<keyword evidence="3 7" id="KW-0812">Transmembrane</keyword>
<keyword evidence="2" id="KW-1003">Cell membrane</keyword>
<reference evidence="8 9" key="1">
    <citation type="submission" date="2016-10" db="EMBL/GenBank/DDBJ databases">
        <authorList>
            <person name="de Groot N.N."/>
        </authorList>
    </citation>
    <scope>NUCLEOTIDE SEQUENCE [LARGE SCALE GENOMIC DNA]</scope>
    <source>
        <strain evidence="8 9">DSM 24956</strain>
    </source>
</reference>
<dbReference type="NCBIfam" id="NF037997">
    <property type="entry name" value="Na_Pi_symport"/>
    <property type="match status" value="1"/>
</dbReference>
<dbReference type="GO" id="GO:0005436">
    <property type="term" value="F:sodium:phosphate symporter activity"/>
    <property type="evidence" value="ECO:0007669"/>
    <property type="project" value="InterPro"/>
</dbReference>
<feature type="transmembrane region" description="Helical" evidence="7">
    <location>
        <begin position="5"/>
        <end position="21"/>
    </location>
</feature>
<organism evidence="8 9">
    <name type="scientific">Lutibacter oricola</name>
    <dbReference type="NCBI Taxonomy" id="762486"/>
    <lineage>
        <taxon>Bacteria</taxon>
        <taxon>Pseudomonadati</taxon>
        <taxon>Bacteroidota</taxon>
        <taxon>Flavobacteriia</taxon>
        <taxon>Flavobacteriales</taxon>
        <taxon>Flavobacteriaceae</taxon>
        <taxon>Lutibacter</taxon>
    </lineage>
</organism>
<dbReference type="InterPro" id="IPR003841">
    <property type="entry name" value="Na/Pi_transpt"/>
</dbReference>
<proteinExistence type="predicted"/>
<dbReference type="Proteomes" id="UP000199595">
    <property type="component" value="Unassembled WGS sequence"/>
</dbReference>
<evidence type="ECO:0000313" key="9">
    <source>
        <dbReference type="Proteomes" id="UP000199595"/>
    </source>
</evidence>
<dbReference type="PANTHER" id="PTHR10010:SF46">
    <property type="entry name" value="SODIUM-DEPENDENT PHOSPHATE TRANSPORT PROTEIN 2B"/>
    <property type="match status" value="1"/>
</dbReference>
<dbReference type="OrthoDB" id="9763003at2"/>
<dbReference type="Pfam" id="PF02690">
    <property type="entry name" value="Na_Pi_cotrans"/>
    <property type="match status" value="2"/>
</dbReference>
<feature type="transmembrane region" description="Helical" evidence="7">
    <location>
        <begin position="267"/>
        <end position="288"/>
    </location>
</feature>
<feature type="transmembrane region" description="Helical" evidence="7">
    <location>
        <begin position="308"/>
        <end position="328"/>
    </location>
</feature>
<evidence type="ECO:0000256" key="7">
    <source>
        <dbReference type="SAM" id="Phobius"/>
    </source>
</evidence>
<comment type="subcellular location">
    <subcellularLocation>
        <location evidence="1">Cell membrane</location>
        <topology evidence="1">Multi-pass membrane protein</topology>
    </subcellularLocation>
</comment>
<feature type="coiled-coil region" evidence="6">
    <location>
        <begin position="504"/>
        <end position="542"/>
    </location>
</feature>
<keyword evidence="9" id="KW-1185">Reference proteome</keyword>
<feature type="transmembrane region" description="Helical" evidence="7">
    <location>
        <begin position="184"/>
        <end position="205"/>
    </location>
</feature>
<sequence length="594" mass="65689">MIRKVSFTIFLAALAVVLYFNPNFKTISAGVAILLFGMIMLEEGFKVFTKGPLQNILKKATNKLYKSITAGAFVTALIQSSSLVSVITISFISAGLISLSGGLGLIFGANIGTTATAWLVAGFGLKIKISALAMPMLIFGIIFSFQKKVALKGVGNVLAGLGFFFLGIHYMKEGFDIFKQYIDLTQFAVSGFLGALIYAGLGILITTILQSSSATLALILTALAAGQIEYENALALAIGANVGTTITAVLGSLSSNIAGKRLAGAHLVFNVTTGIITLILIFPLARLVNHLSELLQIAHDDYTLKLALFHTIFNVLGVLVMIPFINILERFLIKVIKDKKTKDIDDAKFLTESVLEFPGTAISSLVKESEYLFKNAIFEIVAHGLNIHQSDIKSDLKIKKIIKKSTVDMETDVEELYYTKVKSIYGEIIRYATTVQSDLILNKKQHKTITEIKIANRKMVEIIKDIRELNKNLTSSVSLNNKDLHHEYDNFRKKVTKVLRVIYLFSTEENSEKYAEKLNELKENARENIRQSNKSIDKLIRKDLISAEMASSLFNDFTNVNDMIKKLIEVAELLYGEKDSLLENGKVKKKKKNK</sequence>
<feature type="transmembrane region" description="Helical" evidence="7">
    <location>
        <begin position="70"/>
        <end position="97"/>
    </location>
</feature>
<feature type="transmembrane region" description="Helical" evidence="7">
    <location>
        <begin position="117"/>
        <end position="142"/>
    </location>
</feature>
<dbReference type="RefSeq" id="WP_090118720.1">
    <property type="nucleotide sequence ID" value="NZ_FNNJ01000001.1"/>
</dbReference>
<evidence type="ECO:0000256" key="5">
    <source>
        <dbReference type="ARBA" id="ARBA00023136"/>
    </source>
</evidence>
<keyword evidence="5 7" id="KW-0472">Membrane</keyword>
<dbReference type="PANTHER" id="PTHR10010">
    <property type="entry name" value="SOLUTE CARRIER FAMILY 34 SODIUM PHOSPHATE , MEMBER 2-RELATED"/>
    <property type="match status" value="1"/>
</dbReference>
<dbReference type="GO" id="GO:0044341">
    <property type="term" value="P:sodium-dependent phosphate transport"/>
    <property type="evidence" value="ECO:0007669"/>
    <property type="project" value="InterPro"/>
</dbReference>
<name>A0A1H2R7R6_9FLAO</name>
<evidence type="ECO:0000256" key="6">
    <source>
        <dbReference type="SAM" id="Coils"/>
    </source>
</evidence>
<dbReference type="STRING" id="762486.SAMN05444411_101157"/>
<accession>A0A1H2R7R6</accession>
<dbReference type="GO" id="GO:0005886">
    <property type="term" value="C:plasma membrane"/>
    <property type="evidence" value="ECO:0007669"/>
    <property type="project" value="UniProtKB-SubCell"/>
</dbReference>
<keyword evidence="6" id="KW-0175">Coiled coil</keyword>
<keyword evidence="4 7" id="KW-1133">Transmembrane helix</keyword>
<feature type="transmembrane region" description="Helical" evidence="7">
    <location>
        <begin position="234"/>
        <end position="255"/>
    </location>
</feature>
<protein>
    <submittedName>
        <fullName evidence="8">Phosphate:Na+ symporter</fullName>
    </submittedName>
</protein>
<feature type="transmembrane region" description="Helical" evidence="7">
    <location>
        <begin position="27"/>
        <end position="49"/>
    </location>
</feature>
<dbReference type="EMBL" id="FNNJ01000001">
    <property type="protein sequence ID" value="SDW14719.1"/>
    <property type="molecule type" value="Genomic_DNA"/>
</dbReference>
<evidence type="ECO:0000313" key="8">
    <source>
        <dbReference type="EMBL" id="SDW14719.1"/>
    </source>
</evidence>
<evidence type="ECO:0000256" key="4">
    <source>
        <dbReference type="ARBA" id="ARBA00022989"/>
    </source>
</evidence>